<dbReference type="EMBL" id="AP021874">
    <property type="protein sequence ID" value="BBO69971.1"/>
    <property type="molecule type" value="Genomic_DNA"/>
</dbReference>
<dbReference type="SMART" id="SM00240">
    <property type="entry name" value="FHA"/>
    <property type="match status" value="1"/>
</dbReference>
<name>A0A5K7YSK6_9BACT</name>
<protein>
    <recommendedName>
        <fullName evidence="1">FHA domain-containing protein</fullName>
    </recommendedName>
</protein>
<evidence type="ECO:0000313" key="2">
    <source>
        <dbReference type="EMBL" id="BBO69971.1"/>
    </source>
</evidence>
<keyword evidence="3" id="KW-1185">Reference proteome</keyword>
<dbReference type="PANTHER" id="PTHR23308">
    <property type="entry name" value="NUCLEAR INHIBITOR OF PROTEIN PHOSPHATASE-1"/>
    <property type="match status" value="1"/>
</dbReference>
<dbReference type="CDD" id="cd00060">
    <property type="entry name" value="FHA"/>
    <property type="match status" value="2"/>
</dbReference>
<organism evidence="2 3">
    <name type="scientific">Desulfosarcina alkanivorans</name>
    <dbReference type="NCBI Taxonomy" id="571177"/>
    <lineage>
        <taxon>Bacteria</taxon>
        <taxon>Pseudomonadati</taxon>
        <taxon>Thermodesulfobacteriota</taxon>
        <taxon>Desulfobacteria</taxon>
        <taxon>Desulfobacterales</taxon>
        <taxon>Desulfosarcinaceae</taxon>
        <taxon>Desulfosarcina</taxon>
    </lineage>
</organism>
<dbReference type="SUPFAM" id="SSF49879">
    <property type="entry name" value="SMAD/FHA domain"/>
    <property type="match status" value="2"/>
</dbReference>
<gene>
    <name evidence="2" type="ORF">DSCA_39010</name>
</gene>
<dbReference type="Pfam" id="PF00498">
    <property type="entry name" value="FHA"/>
    <property type="match status" value="1"/>
</dbReference>
<dbReference type="RefSeq" id="WP_155317958.1">
    <property type="nucleotide sequence ID" value="NZ_AP021874.1"/>
</dbReference>
<dbReference type="InterPro" id="IPR008984">
    <property type="entry name" value="SMAD_FHA_dom_sf"/>
</dbReference>
<evidence type="ECO:0000259" key="1">
    <source>
        <dbReference type="PROSITE" id="PS50006"/>
    </source>
</evidence>
<dbReference type="Gene3D" id="2.60.200.20">
    <property type="match status" value="2"/>
</dbReference>
<dbReference type="KEGG" id="dalk:DSCA_39010"/>
<proteinExistence type="predicted"/>
<dbReference type="PROSITE" id="PS50006">
    <property type="entry name" value="FHA_DOMAIN"/>
    <property type="match status" value="1"/>
</dbReference>
<reference evidence="2 3" key="1">
    <citation type="submission" date="2019-11" db="EMBL/GenBank/DDBJ databases">
        <title>Comparative genomics of hydrocarbon-degrading Desulfosarcina strains.</title>
        <authorList>
            <person name="Watanabe M."/>
            <person name="Kojima H."/>
            <person name="Fukui M."/>
        </authorList>
    </citation>
    <scope>NUCLEOTIDE SEQUENCE [LARGE SCALE GENOMIC DNA]</scope>
    <source>
        <strain evidence="2 3">PL12</strain>
    </source>
</reference>
<dbReference type="OrthoDB" id="7869657at2"/>
<dbReference type="AlphaFoldDB" id="A0A5K7YSK6"/>
<dbReference type="InterPro" id="IPR050923">
    <property type="entry name" value="Cell_Proc_Reg/RNA_Proc"/>
</dbReference>
<dbReference type="Proteomes" id="UP000427906">
    <property type="component" value="Chromosome"/>
</dbReference>
<feature type="domain" description="FHA" evidence="1">
    <location>
        <begin position="24"/>
        <end position="73"/>
    </location>
</feature>
<sequence>MIRLLVKFKDRTIKEFALDRIDRLSIGRNPTHHLVIDNYAVSGNHAAILKQGNRYVLKDTNSKNGTFLNGLTVQQATLKNGDIITIGKHTLVFLDRGRPRPRLEQGGLKTSALPGDPGPDHTMFMDTEIYRRMLAESGDIPELPKARSYVAFLAGGNGRFDLVKSLVTIGRTHRCDIVIGGLFSFLAGDPAAAISKTPQHHYISGVSGWIKPKVNGQTVRGPVRLKDMDVIKIGAVVLQYASEGQASP</sequence>
<evidence type="ECO:0000313" key="3">
    <source>
        <dbReference type="Proteomes" id="UP000427906"/>
    </source>
</evidence>
<dbReference type="InterPro" id="IPR000253">
    <property type="entry name" value="FHA_dom"/>
</dbReference>
<accession>A0A5K7YSK6</accession>